<keyword evidence="2" id="KW-0812">Transmembrane</keyword>
<gene>
    <name evidence="3" type="ORF">OJF2_24600</name>
</gene>
<feature type="transmembrane region" description="Helical" evidence="2">
    <location>
        <begin position="175"/>
        <end position="195"/>
    </location>
</feature>
<evidence type="ECO:0000256" key="1">
    <source>
        <dbReference type="SAM" id="MobiDB-lite"/>
    </source>
</evidence>
<evidence type="ECO:0000313" key="4">
    <source>
        <dbReference type="Proteomes" id="UP000324233"/>
    </source>
</evidence>
<organism evidence="3 4">
    <name type="scientific">Aquisphaera giovannonii</name>
    <dbReference type="NCBI Taxonomy" id="406548"/>
    <lineage>
        <taxon>Bacteria</taxon>
        <taxon>Pseudomonadati</taxon>
        <taxon>Planctomycetota</taxon>
        <taxon>Planctomycetia</taxon>
        <taxon>Isosphaerales</taxon>
        <taxon>Isosphaeraceae</taxon>
        <taxon>Aquisphaera</taxon>
    </lineage>
</organism>
<keyword evidence="2" id="KW-0472">Membrane</keyword>
<dbReference type="AlphaFoldDB" id="A0A5B9W052"/>
<accession>A0A5B9W052</accession>
<feature type="transmembrane region" description="Helical" evidence="2">
    <location>
        <begin position="95"/>
        <end position="123"/>
    </location>
</feature>
<dbReference type="OrthoDB" id="278173at2"/>
<proteinExistence type="predicted"/>
<feature type="compositionally biased region" description="Low complexity" evidence="1">
    <location>
        <begin position="19"/>
        <end position="30"/>
    </location>
</feature>
<evidence type="ECO:0000313" key="3">
    <source>
        <dbReference type="EMBL" id="QEH33928.1"/>
    </source>
</evidence>
<sequence>MEPVTKPDPAPDELDYYAPPRGESGPSGPGRDVEADVVPFDLGCIVAATWSVFKRRLWPSVGIAWTAYILVLAFGQVQSLVTGRLSPADRPTYYFVYFAFFFGGSVFSTWISLGQNLAFLAIARGEEAPNDRLFQGWPFVLTSLLAGLVLVGLMAGVALIVLAPAALLAEVAGRSILPVVLGGVVAMVAIAYVALRTWQFAYFIVDRNLGVMDSLRASWWATGRGPGTVLLLYLTVFAANLAGLLCFVVGLIFSIPFTTLLLAVGYLSLTGQPLRPLEAGPDSPAE</sequence>
<evidence type="ECO:0000256" key="2">
    <source>
        <dbReference type="SAM" id="Phobius"/>
    </source>
</evidence>
<name>A0A5B9W052_9BACT</name>
<feature type="transmembrane region" description="Helical" evidence="2">
    <location>
        <begin position="144"/>
        <end position="169"/>
    </location>
</feature>
<dbReference type="RefSeq" id="WP_148593923.1">
    <property type="nucleotide sequence ID" value="NZ_CP042997.1"/>
</dbReference>
<keyword evidence="4" id="KW-1185">Reference proteome</keyword>
<reference evidence="3 4" key="1">
    <citation type="submission" date="2019-08" db="EMBL/GenBank/DDBJ databases">
        <title>Deep-cultivation of Planctomycetes and their phenomic and genomic characterization uncovers novel biology.</title>
        <authorList>
            <person name="Wiegand S."/>
            <person name="Jogler M."/>
            <person name="Boedeker C."/>
            <person name="Pinto D."/>
            <person name="Vollmers J."/>
            <person name="Rivas-Marin E."/>
            <person name="Kohn T."/>
            <person name="Peeters S.H."/>
            <person name="Heuer A."/>
            <person name="Rast P."/>
            <person name="Oberbeckmann S."/>
            <person name="Bunk B."/>
            <person name="Jeske O."/>
            <person name="Meyerdierks A."/>
            <person name="Storesund J.E."/>
            <person name="Kallscheuer N."/>
            <person name="Luecker S."/>
            <person name="Lage O.M."/>
            <person name="Pohl T."/>
            <person name="Merkel B.J."/>
            <person name="Hornburger P."/>
            <person name="Mueller R.-W."/>
            <person name="Bruemmer F."/>
            <person name="Labrenz M."/>
            <person name="Spormann A.M."/>
            <person name="Op den Camp H."/>
            <person name="Overmann J."/>
            <person name="Amann R."/>
            <person name="Jetten M.S.M."/>
            <person name="Mascher T."/>
            <person name="Medema M.H."/>
            <person name="Devos D.P."/>
            <person name="Kaster A.-K."/>
            <person name="Ovreas L."/>
            <person name="Rohde M."/>
            <person name="Galperin M.Y."/>
            <person name="Jogler C."/>
        </authorList>
    </citation>
    <scope>NUCLEOTIDE SEQUENCE [LARGE SCALE GENOMIC DNA]</scope>
    <source>
        <strain evidence="3 4">OJF2</strain>
    </source>
</reference>
<feature type="transmembrane region" description="Helical" evidence="2">
    <location>
        <begin position="57"/>
        <end position="75"/>
    </location>
</feature>
<protein>
    <recommendedName>
        <fullName evidence="5">Glycerophosphoryl diester phosphodiesterase membrane domain-containing protein</fullName>
    </recommendedName>
</protein>
<dbReference type="Proteomes" id="UP000324233">
    <property type="component" value="Chromosome"/>
</dbReference>
<dbReference type="KEGG" id="agv:OJF2_24600"/>
<dbReference type="EMBL" id="CP042997">
    <property type="protein sequence ID" value="QEH33928.1"/>
    <property type="molecule type" value="Genomic_DNA"/>
</dbReference>
<evidence type="ECO:0008006" key="5">
    <source>
        <dbReference type="Google" id="ProtNLM"/>
    </source>
</evidence>
<keyword evidence="2" id="KW-1133">Transmembrane helix</keyword>
<feature type="region of interest" description="Disordered" evidence="1">
    <location>
        <begin position="1"/>
        <end position="30"/>
    </location>
</feature>